<dbReference type="InterPro" id="IPR039763">
    <property type="entry name" value="ARMT1"/>
</dbReference>
<dbReference type="OrthoDB" id="541375at2759"/>
<evidence type="ECO:0000256" key="5">
    <source>
        <dbReference type="ARBA" id="ARBA00023211"/>
    </source>
</evidence>
<keyword evidence="10" id="KW-1185">Reference proteome</keyword>
<dbReference type="EMBL" id="MBFS01003485">
    <property type="protein sequence ID" value="PVU86419.1"/>
    <property type="molecule type" value="Genomic_DNA"/>
</dbReference>
<feature type="domain" description="Damage-control phosphatase ARMT1-like metal-binding" evidence="8">
    <location>
        <begin position="29"/>
        <end position="222"/>
    </location>
</feature>
<evidence type="ECO:0000256" key="1">
    <source>
        <dbReference type="ARBA" id="ARBA00001326"/>
    </source>
</evidence>
<dbReference type="InterPro" id="IPR036075">
    <property type="entry name" value="ARMT-1-like_metal-bd_sf"/>
</dbReference>
<dbReference type="GO" id="GO:0005634">
    <property type="term" value="C:nucleus"/>
    <property type="evidence" value="ECO:0007669"/>
    <property type="project" value="TreeGrafter"/>
</dbReference>
<sequence length="233" mass="27041">MTDFEYTNPPYPYSTTKSESFTRDSLLVRVPKIITDTINTVYKRLETFSDQNSQEVEEGKLIISQLSQLKHEMTTNKPFKPLQDSFPDVDDFNSYMKPYFESTKWVDCPFLYWETYLYRRIYSMFYNTKTWSKFDYFQKSKQNAFFSSVPAMVELASRISVAESECKEAIKSSLSSSTNTKEHETMLSVGFFEALQISLWGNQTDLSMFPDLASADLQKMQANLVAGDTKHNV</sequence>
<comment type="cofactor">
    <cofactor evidence="7">
        <name>Mn(2+)</name>
        <dbReference type="ChEBI" id="CHEBI:29035"/>
    </cofactor>
    <cofactor evidence="7">
        <name>Ni(2+)</name>
        <dbReference type="ChEBI" id="CHEBI:49786"/>
    </cofactor>
</comment>
<dbReference type="STRING" id="133381.A0A2T9Y238"/>
<gene>
    <name evidence="9" type="ORF">BB560_006726</name>
</gene>
<dbReference type="AlphaFoldDB" id="A0A2T9Y238"/>
<dbReference type="InterPro" id="IPR002791">
    <property type="entry name" value="ARMT1-like_metal-bd"/>
</dbReference>
<proteinExistence type="inferred from homology"/>
<comment type="catalytic activity">
    <reaction evidence="1 7">
        <text>beta-D-fructose 1-phosphate + H2O = D-fructose + phosphate</text>
        <dbReference type="Rhea" id="RHEA:35603"/>
        <dbReference type="ChEBI" id="CHEBI:15377"/>
        <dbReference type="ChEBI" id="CHEBI:37721"/>
        <dbReference type="ChEBI" id="CHEBI:43474"/>
        <dbReference type="ChEBI" id="CHEBI:138881"/>
    </reaction>
</comment>
<dbReference type="GO" id="GO:0103026">
    <property type="term" value="F:fructose-1-phosphatase activity"/>
    <property type="evidence" value="ECO:0007669"/>
    <property type="project" value="RHEA"/>
</dbReference>
<keyword evidence="5 7" id="KW-0464">Manganese</keyword>
<evidence type="ECO:0000256" key="3">
    <source>
        <dbReference type="ARBA" id="ARBA00022723"/>
    </source>
</evidence>
<comment type="similarity">
    <text evidence="2 7">Belongs to the damage-control phosphatase family. Sugar phosphate phosphatase III subfamily.</text>
</comment>
<evidence type="ECO:0000256" key="2">
    <source>
        <dbReference type="ARBA" id="ARBA00009519"/>
    </source>
</evidence>
<dbReference type="GO" id="GO:0046872">
    <property type="term" value="F:metal ion binding"/>
    <property type="evidence" value="ECO:0007669"/>
    <property type="project" value="UniProtKB-UniRule"/>
</dbReference>
<dbReference type="Pfam" id="PF01937">
    <property type="entry name" value="ARMT1-like_dom"/>
    <property type="match status" value="1"/>
</dbReference>
<dbReference type="PANTHER" id="PTHR12260:SF6">
    <property type="entry name" value="DAMAGE-CONTROL PHOSPHATASE ARMT1"/>
    <property type="match status" value="1"/>
</dbReference>
<comment type="caution">
    <text evidence="9">The sequence shown here is derived from an EMBL/GenBank/DDBJ whole genome shotgun (WGS) entry which is preliminary data.</text>
</comment>
<evidence type="ECO:0000256" key="7">
    <source>
        <dbReference type="RuleBase" id="RU367030"/>
    </source>
</evidence>
<evidence type="ECO:0000256" key="4">
    <source>
        <dbReference type="ARBA" id="ARBA00022801"/>
    </source>
</evidence>
<reference evidence="9 10" key="1">
    <citation type="journal article" date="2018" name="MBio">
        <title>Comparative Genomics Reveals the Core Gene Toolbox for the Fungus-Insect Symbiosis.</title>
        <authorList>
            <person name="Wang Y."/>
            <person name="Stata M."/>
            <person name="Wang W."/>
            <person name="Stajich J.E."/>
            <person name="White M.M."/>
            <person name="Moncalvo J.M."/>
        </authorList>
    </citation>
    <scope>NUCLEOTIDE SEQUENCE [LARGE SCALE GENOMIC DNA]</scope>
    <source>
        <strain evidence="9 10">SC-DP-2</strain>
    </source>
</reference>
<dbReference type="GO" id="GO:0006974">
    <property type="term" value="P:DNA damage response"/>
    <property type="evidence" value="ECO:0007669"/>
    <property type="project" value="TreeGrafter"/>
</dbReference>
<evidence type="ECO:0000313" key="9">
    <source>
        <dbReference type="EMBL" id="PVU86419.1"/>
    </source>
</evidence>
<name>A0A2T9Y238_9FUNG</name>
<accession>A0A2T9Y238</accession>
<evidence type="ECO:0000256" key="6">
    <source>
        <dbReference type="ARBA" id="ARBA00048809"/>
    </source>
</evidence>
<dbReference type="Gene3D" id="1.20.930.60">
    <property type="match status" value="1"/>
</dbReference>
<dbReference type="GO" id="GO:0097023">
    <property type="term" value="F:fructose 6-phosphate aldolase activity"/>
    <property type="evidence" value="ECO:0007669"/>
    <property type="project" value="RHEA"/>
</dbReference>
<comment type="domain">
    <text evidence="7">Subfamily III proteins have a conserved RTxK motif about 40-50 residues from the C-terminus; the threonine may be replaced by serine or cysteine.</text>
</comment>
<comment type="function">
    <text evidence="7">Metal-dependent phosphatase that shows phosphatase activity against several substrates, including fructose-1-phosphate and fructose-6-phosphate. Its preference for fructose-1-phosphate, a strong glycating agent that causes DNA damage rather than a canonical yeast metabolite, suggests a damage-control function in hexose phosphate metabolism.</text>
</comment>
<keyword evidence="3 7" id="KW-0479">Metal-binding</keyword>
<dbReference type="EC" id="3.1.3.-" evidence="7"/>
<dbReference type="PANTHER" id="PTHR12260">
    <property type="entry name" value="DAMAGE-CONTROL PHOSPHATASE ARMT1"/>
    <property type="match status" value="1"/>
</dbReference>
<dbReference type="SUPFAM" id="SSF111321">
    <property type="entry name" value="AF1104-like"/>
    <property type="match status" value="1"/>
</dbReference>
<evidence type="ECO:0000259" key="8">
    <source>
        <dbReference type="Pfam" id="PF01937"/>
    </source>
</evidence>
<feature type="non-terminal residue" evidence="9">
    <location>
        <position position="233"/>
    </location>
</feature>
<comment type="catalytic activity">
    <reaction evidence="6 7">
        <text>beta-D-fructose 6-phosphate = dihydroxyacetone + D-glyceraldehyde 3-phosphate</text>
        <dbReference type="Rhea" id="RHEA:28002"/>
        <dbReference type="ChEBI" id="CHEBI:16016"/>
        <dbReference type="ChEBI" id="CHEBI:57634"/>
        <dbReference type="ChEBI" id="CHEBI:59776"/>
    </reaction>
</comment>
<organism evidence="9 10">
    <name type="scientific">Smittium megazygosporum</name>
    <dbReference type="NCBI Taxonomy" id="133381"/>
    <lineage>
        <taxon>Eukaryota</taxon>
        <taxon>Fungi</taxon>
        <taxon>Fungi incertae sedis</taxon>
        <taxon>Zoopagomycota</taxon>
        <taxon>Kickxellomycotina</taxon>
        <taxon>Harpellomycetes</taxon>
        <taxon>Harpellales</taxon>
        <taxon>Legeriomycetaceae</taxon>
        <taxon>Smittium</taxon>
    </lineage>
</organism>
<dbReference type="Proteomes" id="UP000245609">
    <property type="component" value="Unassembled WGS sequence"/>
</dbReference>
<protein>
    <recommendedName>
        <fullName evidence="7">Sugar phosphate phosphatase</fullName>
        <ecNumber evidence="7">3.1.3.-</ecNumber>
    </recommendedName>
</protein>
<evidence type="ECO:0000313" key="10">
    <source>
        <dbReference type="Proteomes" id="UP000245609"/>
    </source>
</evidence>
<keyword evidence="4 7" id="KW-0378">Hydrolase</keyword>